<sequence length="399" mass="45702">MTRPQLEISDIFRHHGQQWREQNQGHINLSQLKIMSAIENCRTEVLGGHQLYCQSCHKTHISYNSCRNRHCPKCQASSAKRWLEARQAQLLPVDYYHLVFTLPKEIAEIAYYNKSIMYGLLLKTAAQTLLTIGADEKRLGAKLGVTFVLHTWGSAMTHHPHVHGIVPGGGLSLDGEKWVSSKSGFFLPVRVLSRLFRRLYLEKLAEAYQQNQLKFFGESKSLEEEVSFTKWLTPLRKKEWVVYAKRPFAGPKAVFAYLARYTHRVAISNSRLVTSDEKGVKFRCKNYRAKASKRYRTMTLSHGEFIRRFLLHALPSGFQRIRHYGLIANTTCKKNLTKIKGLLNVKEPEVTTTELAEGKSLPPEKNIVFTCPECSGPMIIRDILICRLKPRAPPIKLVN</sequence>
<dbReference type="Proteomes" id="UP000243053">
    <property type="component" value="Unassembled WGS sequence"/>
</dbReference>
<comment type="caution">
    <text evidence="3">The sequence shown here is derived from an EMBL/GenBank/DDBJ whole genome shotgun (WGS) entry which is preliminary data.</text>
</comment>
<accession>A0A1Y5EFL0</accession>
<dbReference type="GO" id="GO:0004803">
    <property type="term" value="F:transposase activity"/>
    <property type="evidence" value="ECO:0007669"/>
    <property type="project" value="InterPro"/>
</dbReference>
<feature type="domain" description="Transposase IS801/IS1294" evidence="1">
    <location>
        <begin position="144"/>
        <end position="332"/>
    </location>
</feature>
<dbReference type="InterPro" id="IPR026889">
    <property type="entry name" value="Zn_Tnp"/>
</dbReference>
<dbReference type="GO" id="GO:0003677">
    <property type="term" value="F:DNA binding"/>
    <property type="evidence" value="ECO:0007669"/>
    <property type="project" value="InterPro"/>
</dbReference>
<reference evidence="4" key="1">
    <citation type="journal article" date="2017" name="Proc. Natl. Acad. Sci. U.S.A.">
        <title>Simulation of Deepwater Horizon oil plume reveals substrate specialization within a complex community of hydrocarbon degraders.</title>
        <authorList>
            <person name="Hu P."/>
            <person name="Dubinsky E.A."/>
            <person name="Probst A.J."/>
            <person name="Wang J."/>
            <person name="Sieber C.M.K."/>
            <person name="Tom L.M."/>
            <person name="Gardinali P."/>
            <person name="Banfield J.F."/>
            <person name="Atlas R.M."/>
            <person name="Andersen G.L."/>
        </authorList>
    </citation>
    <scope>NUCLEOTIDE SEQUENCE [LARGE SCALE GENOMIC DNA]</scope>
</reference>
<dbReference type="AlphaFoldDB" id="A0A1Y5EFL0"/>
<proteinExistence type="predicted"/>
<dbReference type="Pfam" id="PF04986">
    <property type="entry name" value="Y2_Tnp"/>
    <property type="match status" value="1"/>
</dbReference>
<dbReference type="NCBIfam" id="NF033538">
    <property type="entry name" value="transpos_IS91"/>
    <property type="match status" value="1"/>
</dbReference>
<evidence type="ECO:0000259" key="2">
    <source>
        <dbReference type="Pfam" id="PF14319"/>
    </source>
</evidence>
<dbReference type="Pfam" id="PF14319">
    <property type="entry name" value="Zn_Tnp_IS91"/>
    <property type="match status" value="1"/>
</dbReference>
<dbReference type="InterPro" id="IPR054832">
    <property type="entry name" value="transpos_IS91"/>
</dbReference>
<dbReference type="PANTHER" id="PTHR37023:SF1">
    <property type="entry name" value="ISSOD25 TRANSPOSASE TNPA_ISSOD25"/>
    <property type="match status" value="1"/>
</dbReference>
<name>A0A1Y5EFL0_COLPS</name>
<evidence type="ECO:0000259" key="1">
    <source>
        <dbReference type="Pfam" id="PF04986"/>
    </source>
</evidence>
<dbReference type="InterPro" id="IPR007069">
    <property type="entry name" value="Transposase_32"/>
</dbReference>
<evidence type="ECO:0000313" key="3">
    <source>
        <dbReference type="EMBL" id="OUR81502.1"/>
    </source>
</evidence>
<evidence type="ECO:0000313" key="4">
    <source>
        <dbReference type="Proteomes" id="UP000243053"/>
    </source>
</evidence>
<dbReference type="EMBL" id="MAAF01000045">
    <property type="protein sequence ID" value="OUR81502.1"/>
    <property type="molecule type" value="Genomic_DNA"/>
</dbReference>
<gene>
    <name evidence="3" type="ORF">A9Q75_07345</name>
</gene>
<dbReference type="GO" id="GO:0006313">
    <property type="term" value="P:DNA transposition"/>
    <property type="evidence" value="ECO:0007669"/>
    <property type="project" value="InterPro"/>
</dbReference>
<protein>
    <submittedName>
        <fullName evidence="3">IS91 family transposase</fullName>
    </submittedName>
</protein>
<organism evidence="3 4">
    <name type="scientific">Colwellia psychrerythraea</name>
    <name type="common">Vibrio psychroerythus</name>
    <dbReference type="NCBI Taxonomy" id="28229"/>
    <lineage>
        <taxon>Bacteria</taxon>
        <taxon>Pseudomonadati</taxon>
        <taxon>Pseudomonadota</taxon>
        <taxon>Gammaproteobacteria</taxon>
        <taxon>Alteromonadales</taxon>
        <taxon>Colwelliaceae</taxon>
        <taxon>Colwellia</taxon>
    </lineage>
</organism>
<feature type="domain" description="Transposase zinc-binding" evidence="2">
    <location>
        <begin position="11"/>
        <end position="102"/>
    </location>
</feature>
<dbReference type="PANTHER" id="PTHR37023">
    <property type="entry name" value="TRANSPOSASE"/>
    <property type="match status" value="1"/>
</dbReference>